<accession>A0A6G0J8J9</accession>
<proteinExistence type="predicted"/>
<keyword evidence="3" id="KW-1185">Reference proteome</keyword>
<dbReference type="Proteomes" id="UP000424527">
    <property type="component" value="Unassembled WGS sequence"/>
</dbReference>
<sequence length="152" mass="16948">MVTTGPETTTSKVSTVQENTTATSSSLATAADHKLQICSCGWRKITSFRGLRIHQGKKRCLSEKSQGPRIDYFLQKESNQSNEVHQLDENHSLESISTPVMEEGNSLKRHMSGNTCGILSWLLTLDTVAGMLKSAQWKWGAEALWEHLPQNF</sequence>
<evidence type="ECO:0000313" key="3">
    <source>
        <dbReference type="Proteomes" id="UP000424527"/>
    </source>
</evidence>
<organism evidence="2 3">
    <name type="scientific">Larimichthys crocea</name>
    <name type="common">Large yellow croaker</name>
    <name type="synonym">Pseudosciaena crocea</name>
    <dbReference type="NCBI Taxonomy" id="215358"/>
    <lineage>
        <taxon>Eukaryota</taxon>
        <taxon>Metazoa</taxon>
        <taxon>Chordata</taxon>
        <taxon>Craniata</taxon>
        <taxon>Vertebrata</taxon>
        <taxon>Euteleostomi</taxon>
        <taxon>Actinopterygii</taxon>
        <taxon>Neopterygii</taxon>
        <taxon>Teleostei</taxon>
        <taxon>Neoteleostei</taxon>
        <taxon>Acanthomorphata</taxon>
        <taxon>Eupercaria</taxon>
        <taxon>Sciaenidae</taxon>
        <taxon>Larimichthys</taxon>
    </lineage>
</organism>
<protein>
    <submittedName>
        <fullName evidence="2">Uncharacterized protein</fullName>
    </submittedName>
</protein>
<dbReference type="AlphaFoldDB" id="A0A6G0J8J9"/>
<comment type="caution">
    <text evidence="2">The sequence shown here is derived from an EMBL/GenBank/DDBJ whole genome shotgun (WGS) entry which is preliminary data.</text>
</comment>
<evidence type="ECO:0000256" key="1">
    <source>
        <dbReference type="SAM" id="MobiDB-lite"/>
    </source>
</evidence>
<evidence type="ECO:0000313" key="2">
    <source>
        <dbReference type="EMBL" id="KAE8299863.1"/>
    </source>
</evidence>
<dbReference type="EMBL" id="REGW02000002">
    <property type="protein sequence ID" value="KAE8299863.1"/>
    <property type="molecule type" value="Genomic_DNA"/>
</dbReference>
<feature type="compositionally biased region" description="Polar residues" evidence="1">
    <location>
        <begin position="1"/>
        <end position="19"/>
    </location>
</feature>
<reference evidence="2 3" key="1">
    <citation type="submission" date="2019-07" db="EMBL/GenBank/DDBJ databases">
        <title>Chromosome genome assembly for large yellow croaker.</title>
        <authorList>
            <person name="Xiao S."/>
        </authorList>
    </citation>
    <scope>NUCLEOTIDE SEQUENCE [LARGE SCALE GENOMIC DNA]</scope>
    <source>
        <strain evidence="2">JMULYC20181020</strain>
        <tissue evidence="2">Muscle</tissue>
    </source>
</reference>
<feature type="region of interest" description="Disordered" evidence="1">
    <location>
        <begin position="1"/>
        <end position="26"/>
    </location>
</feature>
<name>A0A6G0J8J9_LARCR</name>
<gene>
    <name evidence="2" type="ORF">D5F01_LYC02281</name>
</gene>